<gene>
    <name evidence="8" type="ORF">C7212DRAFT_343236</name>
</gene>
<feature type="region of interest" description="Disordered" evidence="6">
    <location>
        <begin position="629"/>
        <end position="720"/>
    </location>
</feature>
<keyword evidence="4" id="KW-0779">Telomere</keyword>
<feature type="compositionally biased region" description="Basic and acidic residues" evidence="6">
    <location>
        <begin position="392"/>
        <end position="402"/>
    </location>
</feature>
<feature type="compositionally biased region" description="Low complexity" evidence="6">
    <location>
        <begin position="459"/>
        <end position="469"/>
    </location>
</feature>
<feature type="region of interest" description="Disordered" evidence="6">
    <location>
        <begin position="1066"/>
        <end position="1162"/>
    </location>
</feature>
<keyword evidence="9" id="KW-1185">Reference proteome</keyword>
<evidence type="ECO:0000256" key="3">
    <source>
        <dbReference type="ARBA" id="ARBA00022454"/>
    </source>
</evidence>
<feature type="compositionally biased region" description="Basic residues" evidence="6">
    <location>
        <begin position="560"/>
        <end position="569"/>
    </location>
</feature>
<feature type="compositionally biased region" description="Basic and acidic residues" evidence="6">
    <location>
        <begin position="927"/>
        <end position="936"/>
    </location>
</feature>
<feature type="region of interest" description="Disordered" evidence="6">
    <location>
        <begin position="269"/>
        <end position="294"/>
    </location>
</feature>
<proteinExistence type="predicted"/>
<dbReference type="Proteomes" id="UP000246991">
    <property type="component" value="Unassembled WGS sequence"/>
</dbReference>
<feature type="compositionally biased region" description="Basic and acidic residues" evidence="6">
    <location>
        <begin position="1090"/>
        <end position="1106"/>
    </location>
</feature>
<keyword evidence="5" id="KW-0539">Nucleus</keyword>
<feature type="region of interest" description="Disordered" evidence="6">
    <location>
        <begin position="923"/>
        <end position="1007"/>
    </location>
</feature>
<dbReference type="AlphaFoldDB" id="A0A317SVK8"/>
<dbReference type="STRING" id="42249.A0A317SVK8"/>
<evidence type="ECO:0000259" key="7">
    <source>
        <dbReference type="Pfam" id="PF10341"/>
    </source>
</evidence>
<comment type="caution">
    <text evidence="8">The sequence shown here is derived from an EMBL/GenBank/DDBJ whole genome shotgun (WGS) entry which is preliminary data.</text>
</comment>
<dbReference type="GO" id="GO:0042162">
    <property type="term" value="F:telomeric DNA binding"/>
    <property type="evidence" value="ECO:0007669"/>
    <property type="project" value="InterPro"/>
</dbReference>
<dbReference type="GO" id="GO:0000781">
    <property type="term" value="C:chromosome, telomeric region"/>
    <property type="evidence" value="ECO:0007669"/>
    <property type="project" value="UniProtKB-SubCell"/>
</dbReference>
<name>A0A317SVK8_9PEZI</name>
<comment type="subcellular location">
    <subcellularLocation>
        <location evidence="2">Chromosome</location>
        <location evidence="2">Telomere</location>
    </subcellularLocation>
    <subcellularLocation>
        <location evidence="1">Nucleus</location>
    </subcellularLocation>
</comment>
<evidence type="ECO:0000256" key="2">
    <source>
        <dbReference type="ARBA" id="ARBA00004574"/>
    </source>
</evidence>
<feature type="compositionally biased region" description="Basic and acidic residues" evidence="6">
    <location>
        <begin position="629"/>
        <end position="641"/>
    </location>
</feature>
<feature type="compositionally biased region" description="Polar residues" evidence="6">
    <location>
        <begin position="244"/>
        <end position="253"/>
    </location>
</feature>
<feature type="compositionally biased region" description="Basic and acidic residues" evidence="6">
    <location>
        <begin position="1129"/>
        <end position="1147"/>
    </location>
</feature>
<evidence type="ECO:0000256" key="4">
    <source>
        <dbReference type="ARBA" id="ARBA00022895"/>
    </source>
</evidence>
<feature type="region of interest" description="Disordered" evidence="6">
    <location>
        <begin position="856"/>
        <end position="904"/>
    </location>
</feature>
<feature type="compositionally biased region" description="Basic and acidic residues" evidence="6">
    <location>
        <begin position="221"/>
        <end position="233"/>
    </location>
</feature>
<dbReference type="OrthoDB" id="5397521at2759"/>
<protein>
    <recommendedName>
        <fullName evidence="7">Shelterin complex subunit TPP1/Est3 domain-containing protein</fullName>
    </recommendedName>
</protein>
<dbReference type="Pfam" id="PF10341">
    <property type="entry name" value="TPP1"/>
    <property type="match status" value="1"/>
</dbReference>
<evidence type="ECO:0000256" key="5">
    <source>
        <dbReference type="ARBA" id="ARBA00023242"/>
    </source>
</evidence>
<evidence type="ECO:0000313" key="8">
    <source>
        <dbReference type="EMBL" id="PWW78535.1"/>
    </source>
</evidence>
<dbReference type="InterPro" id="IPR019437">
    <property type="entry name" value="TPP1/Est3"/>
</dbReference>
<dbReference type="GO" id="GO:0007004">
    <property type="term" value="P:telomere maintenance via telomerase"/>
    <property type="evidence" value="ECO:0007669"/>
    <property type="project" value="InterPro"/>
</dbReference>
<feature type="compositionally biased region" description="Polar residues" evidence="6">
    <location>
        <begin position="709"/>
        <end position="720"/>
    </location>
</feature>
<feature type="region of interest" description="Disordered" evidence="6">
    <location>
        <begin position="778"/>
        <end position="809"/>
    </location>
</feature>
<evidence type="ECO:0000256" key="6">
    <source>
        <dbReference type="SAM" id="MobiDB-lite"/>
    </source>
</evidence>
<feature type="compositionally biased region" description="Basic and acidic residues" evidence="6">
    <location>
        <begin position="677"/>
        <end position="694"/>
    </location>
</feature>
<evidence type="ECO:0000313" key="9">
    <source>
        <dbReference type="Proteomes" id="UP000246991"/>
    </source>
</evidence>
<feature type="region of interest" description="Disordered" evidence="6">
    <location>
        <begin position="745"/>
        <end position="764"/>
    </location>
</feature>
<feature type="compositionally biased region" description="Polar residues" evidence="6">
    <location>
        <begin position="893"/>
        <end position="902"/>
    </location>
</feature>
<keyword evidence="3" id="KW-0158">Chromosome</keyword>
<feature type="region of interest" description="Disordered" evidence="6">
    <location>
        <begin position="377"/>
        <end position="597"/>
    </location>
</feature>
<sequence length="1200" mass="131761">MSDLIRTPWLAGSVHKALTAWRTKKESTQPPREYSISPDGDLLLQGTKKGALQLTKFLTYENPLTAQLSDKYHYIGCEFTPTCRSQFEAEQGKDLLKIKGALIRLQEYEIQFVGSDGSLSEKGITFGDQLGVRGARAGGTRRSFTRSSEHHSRQIPVPVFVVQKFLLLACEGESIWGTPKTIRANSELETLLSELPRRKITVVNGSGERDRKPRQPVRQVSGDREVTGDRGGGDDDDEDEDTQPFATQAPNKFSSTFDNFEFETRSQFRAGTSTGSRLSGDSLPSSLCVPRKSSRPLKRKEIGFEVLLEKPAVQPKVRPTAKLQKSHNSGVFGHNSTNDSLVLHPGWQGMTEVTKVDSTVPEDQEMELAKEAAWYPPQSEIKSPHSSAFDVPKNRSTWEKHQPQRIVSRKHTARKTCVPRQKYPPDPVESEDAESSVSWPSSPEHQDPRFIGRGVTGTPPHSSMMSPVPSLGPSVIQALEGGSDGSVLKTLIESGDSPALPENKGSQRPASDKNSNRRGRASGKDNSPSLSRGPTKRVTRGANGISKRVLPDPTNSVFQRPRRRPKPKRISYNSADNSEDPEEAGHSDQSSGYRVREFSVEPPVPVIDPHGLTRVAKYGILGAQKVELWDKDRRSAKRSDVGSEPISEDDSFSDISFSTRDKLEDLATFKPNSQSGAEDRFSKSMSNHCHEEGLHPTSCDVPPSPEFNPMQSLLLSDPDSNTVGGKVTSINLKGNAESFKALLETGHNEEPGMSDDENEVPQQQQTPLPFRTSFVMAPSSTKQQGGQKKAVLSPELSANPTKPSYDQQLDKGKHLIRLEEEGALRNGSGLVASERVSLDAEDMCHLSSPVPAATVQVKETPYRGDGQPFSVRERPVCMSDGSNREGIPGTEDPPSTIQVPDSSQDRVLRENLKYRGALEVQVPASSDEVRMQKRDTPAALSKSVERVPANSGEILGSKEADIPKALGKHKKGLTDSPMSAQSAKRAASPFSPAAKRDKVPKAALSTSVPRALSVELTNLESTSSVRTKAASIIVISSDEEVPAPTPPKPVNLREYLRTNRTISDEIAKNKEQLKPEMYAGIRSRSLHIPGQEDKTKAEKRSGDERRKKYFGTGQARPWNNPWKPVGELARLEKDRLEKEAKLEEDSSSKSSAKPKGVLAAEDWFHDPDTPVKVFLRKLKGLKQVKNDDAGVGAEESHADR</sequence>
<feature type="compositionally biased region" description="Polar residues" evidence="6">
    <location>
        <begin position="796"/>
        <end position="807"/>
    </location>
</feature>
<feature type="compositionally biased region" description="Polar residues" evidence="6">
    <location>
        <begin position="269"/>
        <end position="285"/>
    </location>
</feature>
<reference evidence="8 9" key="1">
    <citation type="submission" date="2018-03" db="EMBL/GenBank/DDBJ databases">
        <title>Genomes of Pezizomycetes fungi and the evolution of truffles.</title>
        <authorList>
            <person name="Murat C."/>
            <person name="Payen T."/>
            <person name="Noel B."/>
            <person name="Kuo A."/>
            <person name="Martin F.M."/>
        </authorList>
    </citation>
    <scope>NUCLEOTIDE SEQUENCE [LARGE SCALE GENOMIC DNA]</scope>
    <source>
        <strain evidence="8">091103-1</strain>
    </source>
</reference>
<dbReference type="EMBL" id="PYWC01000015">
    <property type="protein sequence ID" value="PWW78535.1"/>
    <property type="molecule type" value="Genomic_DNA"/>
</dbReference>
<feature type="region of interest" description="Disordered" evidence="6">
    <location>
        <begin position="202"/>
        <end position="253"/>
    </location>
</feature>
<evidence type="ECO:0000256" key="1">
    <source>
        <dbReference type="ARBA" id="ARBA00004123"/>
    </source>
</evidence>
<dbReference type="GO" id="GO:0005697">
    <property type="term" value="C:telomerase holoenzyme complex"/>
    <property type="evidence" value="ECO:0007669"/>
    <property type="project" value="InterPro"/>
</dbReference>
<feature type="domain" description="Shelterin complex subunit TPP1/Est3" evidence="7">
    <location>
        <begin position="7"/>
        <end position="116"/>
    </location>
</feature>
<accession>A0A317SVK8</accession>
<organism evidence="8 9">
    <name type="scientific">Tuber magnatum</name>
    <name type="common">white Piedmont truffle</name>
    <dbReference type="NCBI Taxonomy" id="42249"/>
    <lineage>
        <taxon>Eukaryota</taxon>
        <taxon>Fungi</taxon>
        <taxon>Dikarya</taxon>
        <taxon>Ascomycota</taxon>
        <taxon>Pezizomycotina</taxon>
        <taxon>Pezizomycetes</taxon>
        <taxon>Pezizales</taxon>
        <taxon>Tuberaceae</taxon>
        <taxon>Tuber</taxon>
    </lineage>
</organism>